<name>E3LBR4_PUCGT</name>
<keyword evidence="3" id="KW-1185">Reference proteome</keyword>
<evidence type="ECO:0000256" key="1">
    <source>
        <dbReference type="SAM" id="MobiDB-lite"/>
    </source>
</evidence>
<feature type="region of interest" description="Disordered" evidence="1">
    <location>
        <begin position="48"/>
        <end position="76"/>
    </location>
</feature>
<evidence type="ECO:0000313" key="3">
    <source>
        <dbReference type="Proteomes" id="UP000008783"/>
    </source>
</evidence>
<sequence>MQKEEEEDEGSAARMREHEQLIGLDHTAAHYISSLGGYVIRNTNQSIKAEEEEGEEGEGERDEDSHYRARGRRQDNPQICLSSSSLYHHTGQTLGNRIIMISKTRHLFRFRSFEFGRTDIVMKDEVKEKLCSRKRKLIHGDHHLDLDMLWNMCGHRIVSKRIGN</sequence>
<dbReference type="KEGG" id="pgr:PGTG_19940"/>
<gene>
    <name evidence="2" type="ORF">PGTG_19940</name>
</gene>
<dbReference type="RefSeq" id="XP_003338405.1">
    <property type="nucleotide sequence ID" value="XM_003338357.2"/>
</dbReference>
<proteinExistence type="predicted"/>
<dbReference type="VEuPathDB" id="FungiDB:PGTG_19940"/>
<reference evidence="3" key="2">
    <citation type="journal article" date="2011" name="Proc. Natl. Acad. Sci. U.S.A.">
        <title>Obligate biotrophy features unraveled by the genomic analysis of rust fungi.</title>
        <authorList>
            <person name="Duplessis S."/>
            <person name="Cuomo C.A."/>
            <person name="Lin Y.-C."/>
            <person name="Aerts A."/>
            <person name="Tisserant E."/>
            <person name="Veneault-Fourrey C."/>
            <person name="Joly D.L."/>
            <person name="Hacquard S."/>
            <person name="Amselem J."/>
            <person name="Cantarel B.L."/>
            <person name="Chiu R."/>
            <person name="Coutinho P.M."/>
            <person name="Feau N."/>
            <person name="Field M."/>
            <person name="Frey P."/>
            <person name="Gelhaye E."/>
            <person name="Goldberg J."/>
            <person name="Grabherr M.G."/>
            <person name="Kodira C.D."/>
            <person name="Kohler A."/>
            <person name="Kuees U."/>
            <person name="Lindquist E.A."/>
            <person name="Lucas S.M."/>
            <person name="Mago R."/>
            <person name="Mauceli E."/>
            <person name="Morin E."/>
            <person name="Murat C."/>
            <person name="Pangilinan J.L."/>
            <person name="Park R."/>
            <person name="Pearson M."/>
            <person name="Quesneville H."/>
            <person name="Rouhier N."/>
            <person name="Sakthikumar S."/>
            <person name="Salamov A.A."/>
            <person name="Schmutz J."/>
            <person name="Selles B."/>
            <person name="Shapiro H."/>
            <person name="Tanguay P."/>
            <person name="Tuskan G.A."/>
            <person name="Henrissat B."/>
            <person name="Van de Peer Y."/>
            <person name="Rouze P."/>
            <person name="Ellis J.G."/>
            <person name="Dodds P.N."/>
            <person name="Schein J.E."/>
            <person name="Zhong S."/>
            <person name="Hamelin R.C."/>
            <person name="Grigoriev I.V."/>
            <person name="Szabo L.J."/>
            <person name="Martin F."/>
        </authorList>
    </citation>
    <scope>NUCLEOTIDE SEQUENCE [LARGE SCALE GENOMIC DNA]</scope>
    <source>
        <strain evidence="3">CRL 75-36-700-3 / race SCCL</strain>
    </source>
</reference>
<accession>E3LBR4</accession>
<feature type="compositionally biased region" description="Acidic residues" evidence="1">
    <location>
        <begin position="50"/>
        <end position="62"/>
    </location>
</feature>
<feature type="compositionally biased region" description="Basic and acidic residues" evidence="1">
    <location>
        <begin position="63"/>
        <end position="75"/>
    </location>
</feature>
<dbReference type="GeneID" id="10535599"/>
<dbReference type="OrthoDB" id="10594327at2759"/>
<reference key="1">
    <citation type="submission" date="2007-01" db="EMBL/GenBank/DDBJ databases">
        <title>The Genome Sequence of Puccinia graminis f. sp. tritici Strain CRL 75-36-700-3.</title>
        <authorList>
            <consortium name="The Broad Institute Genome Sequencing Platform"/>
            <person name="Birren B."/>
            <person name="Lander E."/>
            <person name="Galagan J."/>
            <person name="Nusbaum C."/>
            <person name="Devon K."/>
            <person name="Cuomo C."/>
            <person name="Jaffe D."/>
            <person name="Butler J."/>
            <person name="Alvarez P."/>
            <person name="Gnerre S."/>
            <person name="Grabherr M."/>
            <person name="Mauceli E."/>
            <person name="Brockman W."/>
            <person name="Young S."/>
            <person name="LaButti K."/>
            <person name="Sykes S."/>
            <person name="DeCaprio D."/>
            <person name="Crawford M."/>
            <person name="Koehrsen M."/>
            <person name="Engels R."/>
            <person name="Montgomery P."/>
            <person name="Pearson M."/>
            <person name="Howarth C."/>
            <person name="Larson L."/>
            <person name="White J."/>
            <person name="Zeng Q."/>
            <person name="Kodira C."/>
            <person name="Yandava C."/>
            <person name="Alvarado L."/>
            <person name="O'Leary S."/>
            <person name="Szabo L."/>
            <person name="Dean R."/>
            <person name="Schein J."/>
        </authorList>
    </citation>
    <scope>NUCLEOTIDE SEQUENCE</scope>
    <source>
        <strain>CRL 75-36-700-3</strain>
    </source>
</reference>
<organism evidence="2 3">
    <name type="scientific">Puccinia graminis f. sp. tritici (strain CRL 75-36-700-3 / race SCCL)</name>
    <name type="common">Black stem rust fungus</name>
    <dbReference type="NCBI Taxonomy" id="418459"/>
    <lineage>
        <taxon>Eukaryota</taxon>
        <taxon>Fungi</taxon>
        <taxon>Dikarya</taxon>
        <taxon>Basidiomycota</taxon>
        <taxon>Pucciniomycotina</taxon>
        <taxon>Pucciniomycetes</taxon>
        <taxon>Pucciniales</taxon>
        <taxon>Pucciniaceae</taxon>
        <taxon>Puccinia</taxon>
    </lineage>
</organism>
<protein>
    <submittedName>
        <fullName evidence="2">Uncharacterized protein</fullName>
    </submittedName>
</protein>
<dbReference type="AlphaFoldDB" id="E3LBR4"/>
<dbReference type="InParanoid" id="E3LBR4"/>
<evidence type="ECO:0000313" key="2">
    <source>
        <dbReference type="EMBL" id="EFP93986.1"/>
    </source>
</evidence>
<dbReference type="EMBL" id="DS178424">
    <property type="protein sequence ID" value="EFP93986.1"/>
    <property type="molecule type" value="Genomic_DNA"/>
</dbReference>
<dbReference type="Proteomes" id="UP000008783">
    <property type="component" value="Unassembled WGS sequence"/>
</dbReference>
<dbReference type="HOGENOM" id="CLU_1619864_0_0_1"/>